<protein>
    <submittedName>
        <fullName evidence="1">Uncharacterized protein</fullName>
    </submittedName>
</protein>
<dbReference type="AlphaFoldDB" id="A0A7V9Z7W2"/>
<gene>
    <name evidence="1" type="ORF">HNR31_002370</name>
</gene>
<dbReference type="Proteomes" id="UP000523087">
    <property type="component" value="Unassembled WGS sequence"/>
</dbReference>
<sequence length="95" mass="11045">MNIQSLWRQNDAILVIKHYIDLPDGEYIKNEFFNTKESIWALFILFEKCETMEQRIEKLKSNLSEVKHESKIDKIESKTPWTAGLILGAVAEGSM</sequence>
<proteinExistence type="predicted"/>
<evidence type="ECO:0000313" key="1">
    <source>
        <dbReference type="EMBL" id="MBA2875580.1"/>
    </source>
</evidence>
<dbReference type="EMBL" id="JACDUT010000007">
    <property type="protein sequence ID" value="MBA2875580.1"/>
    <property type="molecule type" value="Genomic_DNA"/>
</dbReference>
<keyword evidence="2" id="KW-1185">Reference proteome</keyword>
<dbReference type="RefSeq" id="WP_181556376.1">
    <property type="nucleotide sequence ID" value="NZ_JACDUT010000007.1"/>
</dbReference>
<name>A0A7V9Z7W2_9BACL</name>
<evidence type="ECO:0000313" key="2">
    <source>
        <dbReference type="Proteomes" id="UP000523087"/>
    </source>
</evidence>
<accession>A0A7V9Z7W2</accession>
<comment type="caution">
    <text evidence="1">The sequence shown here is derived from an EMBL/GenBank/DDBJ whole genome shotgun (WGS) entry which is preliminary data.</text>
</comment>
<organism evidence="1 2">
    <name type="scientific">Thermaerobacillus caldiproteolyticus</name>
    <dbReference type="NCBI Taxonomy" id="247480"/>
    <lineage>
        <taxon>Bacteria</taxon>
        <taxon>Bacillati</taxon>
        <taxon>Bacillota</taxon>
        <taxon>Bacilli</taxon>
        <taxon>Bacillales</taxon>
        <taxon>Anoxybacillaceae</taxon>
        <taxon>Thermaerobacillus</taxon>
    </lineage>
</organism>
<reference evidence="1 2" key="1">
    <citation type="submission" date="2020-07" db="EMBL/GenBank/DDBJ databases">
        <title>Genomic Encyclopedia of Type Strains, Phase IV (KMG-IV): sequencing the most valuable type-strain genomes for metagenomic binning, comparative biology and taxonomic classification.</title>
        <authorList>
            <person name="Goeker M."/>
        </authorList>
    </citation>
    <scope>NUCLEOTIDE SEQUENCE [LARGE SCALE GENOMIC DNA]</scope>
    <source>
        <strain evidence="1 2">DSM 15730</strain>
    </source>
</reference>